<accession>A0A1C4XPQ5</accession>
<organism evidence="1 2">
    <name type="scientific">Micromonospora haikouensis</name>
    <dbReference type="NCBI Taxonomy" id="686309"/>
    <lineage>
        <taxon>Bacteria</taxon>
        <taxon>Bacillati</taxon>
        <taxon>Actinomycetota</taxon>
        <taxon>Actinomycetes</taxon>
        <taxon>Micromonosporales</taxon>
        <taxon>Micromonosporaceae</taxon>
        <taxon>Micromonospora</taxon>
    </lineage>
</organism>
<evidence type="ECO:0000313" key="2">
    <source>
        <dbReference type="Proteomes" id="UP000199375"/>
    </source>
</evidence>
<dbReference type="EMBL" id="FMCW01000028">
    <property type="protein sequence ID" value="SCF10404.1"/>
    <property type="molecule type" value="Genomic_DNA"/>
</dbReference>
<evidence type="ECO:0000313" key="1">
    <source>
        <dbReference type="EMBL" id="SCF10404.1"/>
    </source>
</evidence>
<dbReference type="AlphaFoldDB" id="A0A1C4XPQ5"/>
<sequence>MYETVLTEAVRVDELSAWLDGPTLIRVWNDLYLPRGVRRAWEERHPVLRQVARAA</sequence>
<name>A0A1C4XPQ5_9ACTN</name>
<reference evidence="1 2" key="1">
    <citation type="submission" date="2016-06" db="EMBL/GenBank/DDBJ databases">
        <authorList>
            <person name="Kjaerup R.B."/>
            <person name="Dalgaard T.S."/>
            <person name="Juul-Madsen H.R."/>
        </authorList>
    </citation>
    <scope>NUCLEOTIDE SEQUENCE [LARGE SCALE GENOMIC DNA]</scope>
    <source>
        <strain evidence="1 2">DSM 45626</strain>
    </source>
</reference>
<proteinExistence type="predicted"/>
<dbReference type="Proteomes" id="UP000199375">
    <property type="component" value="Unassembled WGS sequence"/>
</dbReference>
<gene>
    <name evidence="1" type="ORF">GA0070558_12865</name>
</gene>
<protein>
    <submittedName>
        <fullName evidence="1">Uncharacterized protein</fullName>
    </submittedName>
</protein>